<dbReference type="AlphaFoldDB" id="A0A2K8U634"/>
<evidence type="ECO:0000313" key="2">
    <source>
        <dbReference type="EMBL" id="AUB81058.1"/>
    </source>
</evidence>
<sequence length="157" mass="16474">MAAADGTPGTVNDDTDYFVDSLFRAGPTAVNSDGPSAAVSVKTTRIFTNGLRLGALPADDIRYAGQLVVTQTGLSQSEAQTRVADTFARWQAARKDASVTDRAVAEKARTASATAAIWLFLSLLFGAVVASNAAMFGGRRRDARNPTLTADLTQHPA</sequence>
<keyword evidence="1" id="KW-0472">Membrane</keyword>
<organism evidence="2 3">
    <name type="scientific">Candidatus Thiodictyon syntrophicum</name>
    <dbReference type="NCBI Taxonomy" id="1166950"/>
    <lineage>
        <taxon>Bacteria</taxon>
        <taxon>Pseudomonadati</taxon>
        <taxon>Pseudomonadota</taxon>
        <taxon>Gammaproteobacteria</taxon>
        <taxon>Chromatiales</taxon>
        <taxon>Chromatiaceae</taxon>
        <taxon>Thiodictyon</taxon>
    </lineage>
</organism>
<accession>A0A2K8U634</accession>
<keyword evidence="1" id="KW-0812">Transmembrane</keyword>
<reference evidence="2 3" key="1">
    <citation type="submission" date="2017-03" db="EMBL/GenBank/DDBJ databases">
        <title>Complete genome sequence of Candidatus 'Thiodictyon syntrophicum' sp. nov. strain Cad16T, a photolithoautotroph purple sulfur bacterium isolated from an alpine meromictic lake.</title>
        <authorList>
            <person name="Luedin S.M."/>
            <person name="Pothier J.F."/>
            <person name="Danza F."/>
            <person name="Storelli N."/>
            <person name="Wittwer M."/>
            <person name="Tonolla M."/>
        </authorList>
    </citation>
    <scope>NUCLEOTIDE SEQUENCE [LARGE SCALE GENOMIC DNA]</scope>
    <source>
        <strain evidence="2 3">Cad16T</strain>
    </source>
</reference>
<evidence type="ECO:0000313" key="3">
    <source>
        <dbReference type="Proteomes" id="UP000232638"/>
    </source>
</evidence>
<dbReference type="Proteomes" id="UP000232638">
    <property type="component" value="Chromosome"/>
</dbReference>
<evidence type="ECO:0000256" key="1">
    <source>
        <dbReference type="SAM" id="Phobius"/>
    </source>
</evidence>
<name>A0A2K8U634_9GAMM</name>
<gene>
    <name evidence="2" type="ORF">THSYN_08905</name>
</gene>
<dbReference type="RefSeq" id="WP_100918834.1">
    <property type="nucleotide sequence ID" value="NZ_CP020370.1"/>
</dbReference>
<dbReference type="KEGG" id="tsy:THSYN_08905"/>
<keyword evidence="1" id="KW-1133">Transmembrane helix</keyword>
<protein>
    <submittedName>
        <fullName evidence="2">Uncharacterized protein</fullName>
    </submittedName>
</protein>
<keyword evidence="3" id="KW-1185">Reference proteome</keyword>
<feature type="transmembrane region" description="Helical" evidence="1">
    <location>
        <begin position="115"/>
        <end position="136"/>
    </location>
</feature>
<dbReference type="EMBL" id="CP020370">
    <property type="protein sequence ID" value="AUB81058.1"/>
    <property type="molecule type" value="Genomic_DNA"/>
</dbReference>
<proteinExistence type="predicted"/>